<proteinExistence type="predicted"/>
<name>A0AAN7CCT5_9PEZI</name>
<feature type="region of interest" description="Disordered" evidence="1">
    <location>
        <begin position="40"/>
        <end position="84"/>
    </location>
</feature>
<sequence>MPPALAIRRLLGQSRGLPAQLKPPSICLFCSYSSASKRPQLSSSRTRLRPSRKPLASLPKLHRCDQSTSSPSALTNSPSSDPRQDLQHALLDLQSRAPNHINLSRLQLALRNLSEPPGHESIRVAVLNVTDRSAATAKRLVRLALADPLKPAEAWEEQLEAHETERRPLVVRVVGPPGAQERVMSEGEGAGPRTVKEHVIPELRVSSPLLNGANLEMLIADAGSLTGAHGEETVDDAVLVPAVDVAATTVGHVVPVATPVHMALLVGDGVRGAASILSLPISEGMDTVVGVVNSADIGKEDLADCPLVAINVDAGSKGLDLFRGDVGKAMAYEALWSKANVARISDWLRKSALPSNEGGMKMPVRNLISSLLRNARAAIQAKEARDLAAGLRAKVSPDAVADLDRALSEWAQNAHQELQQKLDAAFTTRPWSKLGWWKLFWRADDVGMVTSEMVAQRFLPCAEKNIIYLAGRIREAAAVVRQEGQPIYSGPRFPQASTGTETQGTVAQNLVDKWPTHIPFTRNYLQEKTVPALQALAQKLVVQSASLAGLSTALAGLSYLSAFGAYECGAIAALGIALSFKRLQQKWDAARGYWEGEVREEGRKAIRATEASVAEVLDKAGRATDAQTDGAAQLEELRRAEEVIKRAEEALARIK</sequence>
<accession>A0AAN7CCT5</accession>
<evidence type="ECO:0000256" key="1">
    <source>
        <dbReference type="SAM" id="MobiDB-lite"/>
    </source>
</evidence>
<keyword evidence="4" id="KW-1185">Reference proteome</keyword>
<dbReference type="EMBL" id="MU860058">
    <property type="protein sequence ID" value="KAK4239669.1"/>
    <property type="molecule type" value="Genomic_DNA"/>
</dbReference>
<evidence type="ECO:0000313" key="4">
    <source>
        <dbReference type="Proteomes" id="UP001303760"/>
    </source>
</evidence>
<evidence type="ECO:0000259" key="2">
    <source>
        <dbReference type="Pfam" id="PF23868"/>
    </source>
</evidence>
<organism evidence="3 4">
    <name type="scientific">Achaetomium macrosporum</name>
    <dbReference type="NCBI Taxonomy" id="79813"/>
    <lineage>
        <taxon>Eukaryota</taxon>
        <taxon>Fungi</taxon>
        <taxon>Dikarya</taxon>
        <taxon>Ascomycota</taxon>
        <taxon>Pezizomycotina</taxon>
        <taxon>Sordariomycetes</taxon>
        <taxon>Sordariomycetidae</taxon>
        <taxon>Sordariales</taxon>
        <taxon>Chaetomiaceae</taxon>
        <taxon>Achaetomium</taxon>
    </lineage>
</organism>
<dbReference type="InterPro" id="IPR056196">
    <property type="entry name" value="Mmc1_C"/>
</dbReference>
<gene>
    <name evidence="3" type="ORF">C8A03DRAFT_13985</name>
</gene>
<reference evidence="3" key="1">
    <citation type="journal article" date="2023" name="Mol. Phylogenet. Evol.">
        <title>Genome-scale phylogeny and comparative genomics of the fungal order Sordariales.</title>
        <authorList>
            <person name="Hensen N."/>
            <person name="Bonometti L."/>
            <person name="Westerberg I."/>
            <person name="Brannstrom I.O."/>
            <person name="Guillou S."/>
            <person name="Cros-Aarteil S."/>
            <person name="Calhoun S."/>
            <person name="Haridas S."/>
            <person name="Kuo A."/>
            <person name="Mondo S."/>
            <person name="Pangilinan J."/>
            <person name="Riley R."/>
            <person name="LaButti K."/>
            <person name="Andreopoulos B."/>
            <person name="Lipzen A."/>
            <person name="Chen C."/>
            <person name="Yan M."/>
            <person name="Daum C."/>
            <person name="Ng V."/>
            <person name="Clum A."/>
            <person name="Steindorff A."/>
            <person name="Ohm R.A."/>
            <person name="Martin F."/>
            <person name="Silar P."/>
            <person name="Natvig D.O."/>
            <person name="Lalanne C."/>
            <person name="Gautier V."/>
            <person name="Ament-Velasquez S.L."/>
            <person name="Kruys A."/>
            <person name="Hutchinson M.I."/>
            <person name="Powell A.J."/>
            <person name="Barry K."/>
            <person name="Miller A.N."/>
            <person name="Grigoriev I.V."/>
            <person name="Debuchy R."/>
            <person name="Gladieux P."/>
            <person name="Hiltunen Thoren M."/>
            <person name="Johannesson H."/>
        </authorList>
    </citation>
    <scope>NUCLEOTIDE SEQUENCE</scope>
    <source>
        <strain evidence="3">CBS 532.94</strain>
    </source>
</reference>
<dbReference type="Pfam" id="PF23868">
    <property type="entry name" value="Mmc1_C"/>
    <property type="match status" value="1"/>
</dbReference>
<evidence type="ECO:0000313" key="3">
    <source>
        <dbReference type="EMBL" id="KAK4239669.1"/>
    </source>
</evidence>
<reference evidence="3" key="2">
    <citation type="submission" date="2023-05" db="EMBL/GenBank/DDBJ databases">
        <authorList>
            <consortium name="Lawrence Berkeley National Laboratory"/>
            <person name="Steindorff A."/>
            <person name="Hensen N."/>
            <person name="Bonometti L."/>
            <person name="Westerberg I."/>
            <person name="Brannstrom I.O."/>
            <person name="Guillou S."/>
            <person name="Cros-Aarteil S."/>
            <person name="Calhoun S."/>
            <person name="Haridas S."/>
            <person name="Kuo A."/>
            <person name="Mondo S."/>
            <person name="Pangilinan J."/>
            <person name="Riley R."/>
            <person name="Labutti K."/>
            <person name="Andreopoulos B."/>
            <person name="Lipzen A."/>
            <person name="Chen C."/>
            <person name="Yanf M."/>
            <person name="Daum C."/>
            <person name="Ng V."/>
            <person name="Clum A."/>
            <person name="Ohm R."/>
            <person name="Martin F."/>
            <person name="Silar P."/>
            <person name="Natvig D."/>
            <person name="Lalanne C."/>
            <person name="Gautier V."/>
            <person name="Ament-Velasquez S.L."/>
            <person name="Kruys A."/>
            <person name="Hutchinson M.I."/>
            <person name="Powell A.J."/>
            <person name="Barry K."/>
            <person name="Miller A.N."/>
            <person name="Grigoriev I.V."/>
            <person name="Debuchy R."/>
            <person name="Gladieux P."/>
            <person name="Thoren M.H."/>
            <person name="Johannesson H."/>
        </authorList>
    </citation>
    <scope>NUCLEOTIDE SEQUENCE</scope>
    <source>
        <strain evidence="3">CBS 532.94</strain>
    </source>
</reference>
<comment type="caution">
    <text evidence="3">The sequence shown here is derived from an EMBL/GenBank/DDBJ whole genome shotgun (WGS) entry which is preliminary data.</text>
</comment>
<dbReference type="PANTHER" id="PTHR38644:SF1">
    <property type="entry name" value="EXPRESSED PROTEIN"/>
    <property type="match status" value="1"/>
</dbReference>
<feature type="domain" description="Mmc1 C-terminal" evidence="2">
    <location>
        <begin position="404"/>
        <end position="603"/>
    </location>
</feature>
<protein>
    <recommendedName>
        <fullName evidence="2">Mmc1 C-terminal domain-containing protein</fullName>
    </recommendedName>
</protein>
<dbReference type="PANTHER" id="PTHR38644">
    <property type="entry name" value="EXPRESSED PROTEIN"/>
    <property type="match status" value="1"/>
</dbReference>
<dbReference type="AlphaFoldDB" id="A0AAN7CCT5"/>
<dbReference type="Proteomes" id="UP001303760">
    <property type="component" value="Unassembled WGS sequence"/>
</dbReference>
<dbReference type="Pfam" id="PF23867">
    <property type="entry name" value="Mmc1_N"/>
    <property type="match status" value="1"/>
</dbReference>
<feature type="compositionally biased region" description="Low complexity" evidence="1">
    <location>
        <begin position="67"/>
        <end position="80"/>
    </location>
</feature>